<dbReference type="PANTHER" id="PTHR11595">
    <property type="entry name" value="EF-HAND AND COILED-COIL DOMAIN-CONTAINING FAMILY MEMBER"/>
    <property type="match status" value="1"/>
</dbReference>
<dbReference type="GO" id="GO:0005085">
    <property type="term" value="F:guanyl-nucleotide exchange factor activity"/>
    <property type="evidence" value="ECO:0000318"/>
    <property type="project" value="GO_Central"/>
</dbReference>
<keyword evidence="3" id="KW-0251">Elongation factor</keyword>
<dbReference type="InterPro" id="IPR049720">
    <property type="entry name" value="EF1B_bsu/dsu"/>
</dbReference>
<dbReference type="Gramene" id="PHT69944">
    <property type="protein sequence ID" value="PHT69944"/>
    <property type="gene ID" value="T459_25048"/>
</dbReference>
<dbReference type="GO" id="GO:0003746">
    <property type="term" value="F:translation elongation factor activity"/>
    <property type="evidence" value="ECO:0007669"/>
    <property type="project" value="UniProtKB-KW"/>
</dbReference>
<reference evidence="7 8" key="1">
    <citation type="journal article" date="2014" name="Nat. Genet.">
        <title>Genome sequence of the hot pepper provides insights into the evolution of pungency in Capsicum species.</title>
        <authorList>
            <person name="Kim S."/>
            <person name="Park M."/>
            <person name="Yeom S.I."/>
            <person name="Kim Y.M."/>
            <person name="Lee J.M."/>
            <person name="Lee H.A."/>
            <person name="Seo E."/>
            <person name="Choi J."/>
            <person name="Cheong K."/>
            <person name="Kim K.T."/>
            <person name="Jung K."/>
            <person name="Lee G.W."/>
            <person name="Oh S.K."/>
            <person name="Bae C."/>
            <person name="Kim S.B."/>
            <person name="Lee H.Y."/>
            <person name="Kim S.Y."/>
            <person name="Kim M.S."/>
            <person name="Kang B.C."/>
            <person name="Jo Y.D."/>
            <person name="Yang H.B."/>
            <person name="Jeong H.J."/>
            <person name="Kang W.H."/>
            <person name="Kwon J.K."/>
            <person name="Shin C."/>
            <person name="Lim J.Y."/>
            <person name="Park J.H."/>
            <person name="Huh J.H."/>
            <person name="Kim J.S."/>
            <person name="Kim B.D."/>
            <person name="Cohen O."/>
            <person name="Paran I."/>
            <person name="Suh M.C."/>
            <person name="Lee S.B."/>
            <person name="Kim Y.K."/>
            <person name="Shin Y."/>
            <person name="Noh S.J."/>
            <person name="Park J."/>
            <person name="Seo Y.S."/>
            <person name="Kwon S.Y."/>
            <person name="Kim H.A."/>
            <person name="Park J.M."/>
            <person name="Kim H.J."/>
            <person name="Choi S.B."/>
            <person name="Bosland P.W."/>
            <person name="Reeves G."/>
            <person name="Jo S.H."/>
            <person name="Lee B.W."/>
            <person name="Cho H.T."/>
            <person name="Choi H.S."/>
            <person name="Lee M.S."/>
            <person name="Yu Y."/>
            <person name="Do Choi Y."/>
            <person name="Park B.S."/>
            <person name="van Deynze A."/>
            <person name="Ashrafi H."/>
            <person name="Hill T."/>
            <person name="Kim W.T."/>
            <person name="Pai H.S."/>
            <person name="Ahn H.K."/>
            <person name="Yeam I."/>
            <person name="Giovannoni J.J."/>
            <person name="Rose J.K."/>
            <person name="Sorensen I."/>
            <person name="Lee S.J."/>
            <person name="Kim R.W."/>
            <person name="Choi I.Y."/>
            <person name="Choi B.S."/>
            <person name="Lim J.S."/>
            <person name="Lee Y.H."/>
            <person name="Choi D."/>
        </authorList>
    </citation>
    <scope>NUCLEOTIDE SEQUENCE [LARGE SCALE GENOMIC DNA]</scope>
    <source>
        <strain evidence="8">cv. CM334</strain>
    </source>
</reference>
<accession>A0A2G2YJN0</accession>
<name>A0A2G2YJN0_CAPAN</name>
<dbReference type="FunFam" id="3.30.70.60:FF:000001">
    <property type="entry name" value="Elongation factor 1-beta 1 like"/>
    <property type="match status" value="1"/>
</dbReference>
<dbReference type="PANTHER" id="PTHR11595:SF84">
    <property type="entry name" value="ELONGATION FACTOR 1-BETA 1"/>
    <property type="match status" value="1"/>
</dbReference>
<evidence type="ECO:0000256" key="2">
    <source>
        <dbReference type="ARBA" id="ARBA00011606"/>
    </source>
</evidence>
<evidence type="ECO:0000256" key="4">
    <source>
        <dbReference type="ARBA" id="ARBA00022917"/>
    </source>
</evidence>
<keyword evidence="4" id="KW-0648">Protein biosynthesis</keyword>
<reference evidence="7 8" key="2">
    <citation type="journal article" date="2017" name="Genome Biol.">
        <title>New reference genome sequences of hot pepper reveal the massive evolution of plant disease-resistance genes by retroduplication.</title>
        <authorList>
            <person name="Kim S."/>
            <person name="Park J."/>
            <person name="Yeom S.I."/>
            <person name="Kim Y.M."/>
            <person name="Seo E."/>
            <person name="Kim K.T."/>
            <person name="Kim M.S."/>
            <person name="Lee J.M."/>
            <person name="Cheong K."/>
            <person name="Shin H.S."/>
            <person name="Kim S.B."/>
            <person name="Han K."/>
            <person name="Lee J."/>
            <person name="Park M."/>
            <person name="Lee H.A."/>
            <person name="Lee H.Y."/>
            <person name="Lee Y."/>
            <person name="Oh S."/>
            <person name="Lee J.H."/>
            <person name="Choi E."/>
            <person name="Choi E."/>
            <person name="Lee S.E."/>
            <person name="Jeon J."/>
            <person name="Kim H."/>
            <person name="Choi G."/>
            <person name="Song H."/>
            <person name="Lee J."/>
            <person name="Lee S.C."/>
            <person name="Kwon J.K."/>
            <person name="Lee H.Y."/>
            <person name="Koo N."/>
            <person name="Hong Y."/>
            <person name="Kim R.W."/>
            <person name="Kang W.H."/>
            <person name="Huh J.H."/>
            <person name="Kang B.C."/>
            <person name="Yang T.J."/>
            <person name="Lee Y.H."/>
            <person name="Bennetzen J.L."/>
            <person name="Choi D."/>
        </authorList>
    </citation>
    <scope>NUCLEOTIDE SEQUENCE [LARGE SCALE GENOMIC DNA]</scope>
    <source>
        <strain evidence="8">cv. CM334</strain>
    </source>
</reference>
<keyword evidence="8" id="KW-1185">Reference proteome</keyword>
<proteinExistence type="inferred from homology"/>
<dbReference type="GO" id="GO:0006414">
    <property type="term" value="P:translational elongation"/>
    <property type="evidence" value="ECO:0000318"/>
    <property type="project" value="GO_Central"/>
</dbReference>
<dbReference type="Pfam" id="PF00736">
    <property type="entry name" value="EF1_GNE"/>
    <property type="match status" value="1"/>
</dbReference>
<dbReference type="Proteomes" id="UP000222542">
    <property type="component" value="Unassembled WGS sequence"/>
</dbReference>
<dbReference type="InterPro" id="IPR036219">
    <property type="entry name" value="eEF-1beta-like_sf"/>
</dbReference>
<evidence type="ECO:0000259" key="6">
    <source>
        <dbReference type="Pfam" id="PF00736"/>
    </source>
</evidence>
<sequence length="239" mass="26849">MVCDIKTRALQSPTYTQCSFANPIKLTTSLILLKFLTIVVAFSNFHTESGFKYVNDHLFGKTCISRGQLTKNDIKVYGEILDQPSSDIYPNASKWYHAIFAKLTLSFPGKAFGVRFRSQTAPSIAAPAKEASKPSDDNDDDDDINHFGEETKEEKKAAKAREAAKASTKKKAIRSIEVEGLLWATSKLVLVGYRFKKKQIMLNIIDELVSVDTLIEERLKVELIKEYLQSCDIVAFNKI</sequence>
<dbReference type="Gene3D" id="3.30.70.60">
    <property type="match status" value="1"/>
</dbReference>
<evidence type="ECO:0000256" key="5">
    <source>
        <dbReference type="SAM" id="MobiDB-lite"/>
    </source>
</evidence>
<dbReference type="EMBL" id="AYRZ02000010">
    <property type="protein sequence ID" value="PHT69944.1"/>
    <property type="molecule type" value="Genomic_DNA"/>
</dbReference>
<comment type="caution">
    <text evidence="7">The sequence shown here is derived from an EMBL/GenBank/DDBJ whole genome shotgun (WGS) entry which is preliminary data.</text>
</comment>
<dbReference type="SUPFAM" id="SSF54984">
    <property type="entry name" value="eEF-1beta-like"/>
    <property type="match status" value="1"/>
</dbReference>
<comment type="subunit">
    <text evidence="2">EF-1 is composed of 4 subunits: alpha, beta (1B-alpha=beta'), delta (1B-beta), and gamma (1B-gamma).</text>
</comment>
<evidence type="ECO:0000313" key="7">
    <source>
        <dbReference type="EMBL" id="PHT69944.1"/>
    </source>
</evidence>
<dbReference type="STRING" id="4072.A0A2G2YJN0"/>
<evidence type="ECO:0000313" key="8">
    <source>
        <dbReference type="Proteomes" id="UP000222542"/>
    </source>
</evidence>
<comment type="similarity">
    <text evidence="1">Belongs to the EF-1-beta/EF-1-delta family.</text>
</comment>
<organism evidence="7 8">
    <name type="scientific">Capsicum annuum</name>
    <name type="common">Capsicum pepper</name>
    <dbReference type="NCBI Taxonomy" id="4072"/>
    <lineage>
        <taxon>Eukaryota</taxon>
        <taxon>Viridiplantae</taxon>
        <taxon>Streptophyta</taxon>
        <taxon>Embryophyta</taxon>
        <taxon>Tracheophyta</taxon>
        <taxon>Spermatophyta</taxon>
        <taxon>Magnoliopsida</taxon>
        <taxon>eudicotyledons</taxon>
        <taxon>Gunneridae</taxon>
        <taxon>Pentapetalae</taxon>
        <taxon>asterids</taxon>
        <taxon>lamiids</taxon>
        <taxon>Solanales</taxon>
        <taxon>Solanaceae</taxon>
        <taxon>Solanoideae</taxon>
        <taxon>Capsiceae</taxon>
        <taxon>Capsicum</taxon>
    </lineage>
</organism>
<feature type="compositionally biased region" description="Basic and acidic residues" evidence="5">
    <location>
        <begin position="144"/>
        <end position="163"/>
    </location>
</feature>
<evidence type="ECO:0000256" key="1">
    <source>
        <dbReference type="ARBA" id="ARBA00007411"/>
    </source>
</evidence>
<feature type="domain" description="Translation elongation factor EF1B beta/delta subunit guanine nucleotide exchange" evidence="6">
    <location>
        <begin position="170"/>
        <end position="239"/>
    </location>
</feature>
<evidence type="ECO:0000256" key="3">
    <source>
        <dbReference type="ARBA" id="ARBA00022768"/>
    </source>
</evidence>
<dbReference type="CDD" id="cd00292">
    <property type="entry name" value="EF1B"/>
    <property type="match status" value="1"/>
</dbReference>
<dbReference type="GO" id="GO:0005853">
    <property type="term" value="C:eukaryotic translation elongation factor 1 complex"/>
    <property type="evidence" value="ECO:0007669"/>
    <property type="project" value="InterPro"/>
</dbReference>
<feature type="region of interest" description="Disordered" evidence="5">
    <location>
        <begin position="123"/>
        <end position="163"/>
    </location>
</feature>
<dbReference type="GO" id="GO:0005829">
    <property type="term" value="C:cytosol"/>
    <property type="evidence" value="ECO:0000318"/>
    <property type="project" value="GO_Central"/>
</dbReference>
<dbReference type="InterPro" id="IPR014717">
    <property type="entry name" value="Transl_elong_EF1B/ribsomal_bS6"/>
</dbReference>
<protein>
    <recommendedName>
        <fullName evidence="6">Translation elongation factor EF1B beta/delta subunit guanine nucleotide exchange domain-containing protein</fullName>
    </recommendedName>
</protein>
<dbReference type="InterPro" id="IPR014038">
    <property type="entry name" value="EF1B_bsu/dsu_GNE"/>
</dbReference>
<dbReference type="AlphaFoldDB" id="A0A2G2YJN0"/>
<gene>
    <name evidence="7" type="ORF">T459_25048</name>
</gene>